<evidence type="ECO:0000313" key="3">
    <source>
        <dbReference type="Proteomes" id="UP001066276"/>
    </source>
</evidence>
<feature type="compositionally biased region" description="Basic residues" evidence="1">
    <location>
        <begin position="115"/>
        <end position="124"/>
    </location>
</feature>
<feature type="region of interest" description="Disordered" evidence="1">
    <location>
        <begin position="15"/>
        <end position="44"/>
    </location>
</feature>
<evidence type="ECO:0000313" key="2">
    <source>
        <dbReference type="EMBL" id="KAJ1175563.1"/>
    </source>
</evidence>
<feature type="region of interest" description="Disordered" evidence="1">
    <location>
        <begin position="219"/>
        <end position="317"/>
    </location>
</feature>
<organism evidence="2 3">
    <name type="scientific">Pleurodeles waltl</name>
    <name type="common">Iberian ribbed newt</name>
    <dbReference type="NCBI Taxonomy" id="8319"/>
    <lineage>
        <taxon>Eukaryota</taxon>
        <taxon>Metazoa</taxon>
        <taxon>Chordata</taxon>
        <taxon>Craniata</taxon>
        <taxon>Vertebrata</taxon>
        <taxon>Euteleostomi</taxon>
        <taxon>Amphibia</taxon>
        <taxon>Batrachia</taxon>
        <taxon>Caudata</taxon>
        <taxon>Salamandroidea</taxon>
        <taxon>Salamandridae</taxon>
        <taxon>Pleurodelinae</taxon>
        <taxon>Pleurodeles</taxon>
    </lineage>
</organism>
<keyword evidence="3" id="KW-1185">Reference proteome</keyword>
<proteinExistence type="predicted"/>
<comment type="caution">
    <text evidence="2">The sequence shown here is derived from an EMBL/GenBank/DDBJ whole genome shotgun (WGS) entry which is preliminary data.</text>
</comment>
<evidence type="ECO:0000256" key="1">
    <source>
        <dbReference type="SAM" id="MobiDB-lite"/>
    </source>
</evidence>
<gene>
    <name evidence="2" type="ORF">NDU88_000850</name>
</gene>
<accession>A0AAV7TG54</accession>
<feature type="compositionally biased region" description="Polar residues" evidence="1">
    <location>
        <begin position="296"/>
        <end position="317"/>
    </location>
</feature>
<reference evidence="2" key="1">
    <citation type="journal article" date="2022" name="bioRxiv">
        <title>Sequencing and chromosome-scale assembly of the giantPleurodeles waltlgenome.</title>
        <authorList>
            <person name="Brown T."/>
            <person name="Elewa A."/>
            <person name="Iarovenko S."/>
            <person name="Subramanian E."/>
            <person name="Araus A.J."/>
            <person name="Petzold A."/>
            <person name="Susuki M."/>
            <person name="Suzuki K.-i.T."/>
            <person name="Hayashi T."/>
            <person name="Toyoda A."/>
            <person name="Oliveira C."/>
            <person name="Osipova E."/>
            <person name="Leigh N.D."/>
            <person name="Simon A."/>
            <person name="Yun M.H."/>
        </authorList>
    </citation>
    <scope>NUCLEOTIDE SEQUENCE</scope>
    <source>
        <strain evidence="2">20211129_DDA</strain>
        <tissue evidence="2">Liver</tissue>
    </source>
</reference>
<dbReference type="AlphaFoldDB" id="A0AAV7TG54"/>
<dbReference type="Proteomes" id="UP001066276">
    <property type="component" value="Chromosome 3_2"/>
</dbReference>
<name>A0AAV7TG54_PLEWA</name>
<feature type="region of interest" description="Disordered" evidence="1">
    <location>
        <begin position="82"/>
        <end position="124"/>
    </location>
</feature>
<feature type="compositionally biased region" description="Basic and acidic residues" evidence="1">
    <location>
        <begin position="104"/>
        <end position="113"/>
    </location>
</feature>
<dbReference type="EMBL" id="JANPWB010000006">
    <property type="protein sequence ID" value="KAJ1175563.1"/>
    <property type="molecule type" value="Genomic_DNA"/>
</dbReference>
<sequence length="317" mass="34002">MSTVPTYAAAQISTMKGMGGAPGPVTTLRKSQLSPGSPRLPDQVSRPLEYTSWYASPAEPIPGNQGPAPVPVKQPTLCHRSGISTQGIAPAPSSVQQLPQRYQWPRDRPDCRRAPQPKKSKHHLHPLRQLHQSTAMCIEVLSRGDSGPQKNHHQQVIGHPPPHAAARHHLHRRRTDPPPRVYTAPTRFHCCCQPVHTGPYSAAKAVAVGAGPAPIEATLRTRPWPVPAADPASGASRRPPPTVRSHSEAAATTPAAHWRNQKGPGTVRSVRQQAPPTEGPREALECLAGSLPPRSTRGSRSPQSAPAKKNSTLPEGD</sequence>
<feature type="compositionally biased region" description="Polar residues" evidence="1">
    <location>
        <begin position="82"/>
        <end position="100"/>
    </location>
</feature>
<protein>
    <submittedName>
        <fullName evidence="2">Uncharacterized protein</fullName>
    </submittedName>
</protein>